<dbReference type="Pfam" id="PF11046">
    <property type="entry name" value="HycA_repressor"/>
    <property type="match status" value="1"/>
</dbReference>
<dbReference type="RefSeq" id="WP_104959098.1">
    <property type="nucleotide sequence ID" value="NZ_CP026377.1"/>
</dbReference>
<dbReference type="EMBL" id="CP026377">
    <property type="protein sequence ID" value="AUX95396.1"/>
    <property type="molecule type" value="Genomic_DNA"/>
</dbReference>
<keyword evidence="1" id="KW-0456">Lyase</keyword>
<keyword evidence="2" id="KW-1185">Reference proteome</keyword>
<dbReference type="KEGG" id="pgz:C2E15_06305"/>
<protein>
    <submittedName>
        <fullName evidence="1">Formate hydrogenlyase</fullName>
    </submittedName>
</protein>
<name>A0A1X1D924_9GAMM</name>
<gene>
    <name evidence="1" type="ORF">C2E15_06305</name>
</gene>
<evidence type="ECO:0000313" key="2">
    <source>
        <dbReference type="Proteomes" id="UP000238365"/>
    </source>
</evidence>
<dbReference type="GO" id="GO:0016829">
    <property type="term" value="F:lyase activity"/>
    <property type="evidence" value="ECO:0007669"/>
    <property type="project" value="UniProtKB-KW"/>
</dbReference>
<accession>A0A1X1D924</accession>
<evidence type="ECO:0000313" key="1">
    <source>
        <dbReference type="EMBL" id="AUX95396.1"/>
    </source>
</evidence>
<proteinExistence type="predicted"/>
<reference evidence="1 2" key="1">
    <citation type="submission" date="2018-01" db="EMBL/GenBank/DDBJ databases">
        <title>Complete and assembled Genome of Pantoea gaviniae DSM22758T.</title>
        <authorList>
            <person name="Stevens M.J.A."/>
            <person name="Zurfluh K."/>
            <person name="Stephan R."/>
        </authorList>
    </citation>
    <scope>NUCLEOTIDE SEQUENCE [LARGE SCALE GENOMIC DNA]</scope>
    <source>
        <strain evidence="1 2">DSM 22758</strain>
    </source>
</reference>
<dbReference type="OrthoDB" id="6412952at2"/>
<sequence>MSTLSELSSKADYIANRNHQLKSQWHAYQNSLIQAVNAENKKINHAFIFGEGDDIRFTLFHHFTVKIHLSDDFFSHEILYSLNIAPPAEPPHFIVFAQAALSDEGRVDEVIIRDKQAVFDHYLNKISALYQCLYDALHSNQPIYAQLEKLPRRA</sequence>
<dbReference type="Proteomes" id="UP000238365">
    <property type="component" value="Chromosome"/>
</dbReference>
<organism evidence="1 2">
    <name type="scientific">Mixta gaviniae</name>
    <dbReference type="NCBI Taxonomy" id="665914"/>
    <lineage>
        <taxon>Bacteria</taxon>
        <taxon>Pseudomonadati</taxon>
        <taxon>Pseudomonadota</taxon>
        <taxon>Gammaproteobacteria</taxon>
        <taxon>Enterobacterales</taxon>
        <taxon>Erwiniaceae</taxon>
        <taxon>Mixta</taxon>
    </lineage>
</organism>
<dbReference type="AlphaFoldDB" id="A0A1X1D924"/>
<dbReference type="InterPro" id="IPR021285">
    <property type="entry name" value="Tscrpt_reg_HycA"/>
</dbReference>